<sequence>MSVLTEQQREELRIDFAVAAMPALLPTFRDAMEPKRNAMEPKRNAMEPKRNVIAHKSFRMAEAMLDVYERRTWEFKE</sequence>
<dbReference type="EMBL" id="LR796526">
    <property type="protein sequence ID" value="CAB4149995.1"/>
    <property type="molecule type" value="Genomic_DNA"/>
</dbReference>
<gene>
    <name evidence="1" type="ORF">UFOVP555_58</name>
</gene>
<proteinExistence type="predicted"/>
<name>A0A6J5MS58_9CAUD</name>
<organism evidence="1">
    <name type="scientific">uncultured Caudovirales phage</name>
    <dbReference type="NCBI Taxonomy" id="2100421"/>
    <lineage>
        <taxon>Viruses</taxon>
        <taxon>Duplodnaviria</taxon>
        <taxon>Heunggongvirae</taxon>
        <taxon>Uroviricota</taxon>
        <taxon>Caudoviricetes</taxon>
        <taxon>Peduoviridae</taxon>
        <taxon>Maltschvirus</taxon>
        <taxon>Maltschvirus maltsch</taxon>
    </lineage>
</organism>
<reference evidence="1" key="1">
    <citation type="submission" date="2020-04" db="EMBL/GenBank/DDBJ databases">
        <authorList>
            <person name="Chiriac C."/>
            <person name="Salcher M."/>
            <person name="Ghai R."/>
            <person name="Kavagutti S V."/>
        </authorList>
    </citation>
    <scope>NUCLEOTIDE SEQUENCE</scope>
</reference>
<protein>
    <submittedName>
        <fullName evidence="1">Uncharacterized protein</fullName>
    </submittedName>
</protein>
<accession>A0A6J5MS58</accession>
<evidence type="ECO:0000313" key="1">
    <source>
        <dbReference type="EMBL" id="CAB4149995.1"/>
    </source>
</evidence>